<keyword evidence="1" id="KW-0175">Coiled coil</keyword>
<dbReference type="STRING" id="187101.VC03_04020"/>
<protein>
    <submittedName>
        <fullName evidence="2">Uncharacterized protein</fullName>
    </submittedName>
</protein>
<dbReference type="EMBL" id="CP011280">
    <property type="protein sequence ID" value="AKC95670.1"/>
    <property type="molecule type" value="Genomic_DNA"/>
</dbReference>
<dbReference type="Proteomes" id="UP000033103">
    <property type="component" value="Chromosome"/>
</dbReference>
<reference evidence="2 3" key="1">
    <citation type="journal article" date="2012" name="BMC Genomics">
        <title>Genomic sequence analysis and characterization of Sneathia amnii sp. nov.</title>
        <authorList>
            <consortium name="Vaginal Microbiome Consortium (additional members)"/>
            <person name="Harwich M.D.Jr."/>
            <person name="Serrano M.G."/>
            <person name="Fettweis J.M."/>
            <person name="Alves J.M."/>
            <person name="Reimers M.A."/>
            <person name="Buck G.A."/>
            <person name="Jefferson K.K."/>
        </authorList>
    </citation>
    <scope>NUCLEOTIDE SEQUENCE [LARGE SCALE GENOMIC DNA]</scope>
    <source>
        <strain evidence="2 3">SN35</strain>
    </source>
</reference>
<dbReference type="PATRIC" id="fig|1069640.6.peg.795"/>
<proteinExistence type="predicted"/>
<dbReference type="KEGG" id="sns:VC03_04020"/>
<name>A0A0E3ZAH2_9FUSO</name>
<keyword evidence="3" id="KW-1185">Reference proteome</keyword>
<accession>A0A0E3ZAH2</accession>
<evidence type="ECO:0000256" key="1">
    <source>
        <dbReference type="SAM" id="Coils"/>
    </source>
</evidence>
<dbReference type="HOGENOM" id="CLU_391758_0_0_0"/>
<gene>
    <name evidence="2" type="ORF">VC03_04020</name>
</gene>
<dbReference type="RefSeq" id="WP_046328776.1">
    <property type="nucleotide sequence ID" value="NZ_CP011280.1"/>
</dbReference>
<dbReference type="AlphaFoldDB" id="A0A0E3ZAH2"/>
<organism evidence="2 3">
    <name type="scientific">Sneathia vaginalis</name>
    <dbReference type="NCBI Taxonomy" id="187101"/>
    <lineage>
        <taxon>Bacteria</taxon>
        <taxon>Fusobacteriati</taxon>
        <taxon>Fusobacteriota</taxon>
        <taxon>Fusobacteriia</taxon>
        <taxon>Fusobacteriales</taxon>
        <taxon>Leptotrichiaceae</taxon>
        <taxon>Sneathia</taxon>
    </lineage>
</organism>
<evidence type="ECO:0000313" key="3">
    <source>
        <dbReference type="Proteomes" id="UP000033103"/>
    </source>
</evidence>
<dbReference type="OrthoDB" id="9764669at2"/>
<sequence length="654" mass="74023">MKKTLILLTIISSVATFSKTNGFVEAYNENEANFKKNTDATFTAKELGVKTQVNVERTNLSFGGDFKFKDLQLNNTTSKNFLNHSSVWIKYDLSKKETGINSYVKATIKPKFHAEEAEKEMAQVRELKEEIQKLESKRAELAQAKVKAENDVREKIKLEKKVVDELKAKTADDGQLKKDIDKKEKEKQEELEKIEKQEGVIKESQEKINVQKDKVTAEENKLANIIEQYENEKKQKTGDELQQLEKKFKKDKEDQENNVTKEKGTLEYLKQTKNTAKLEKEKNEKKINEIDKALKPLKEEYENSKILLNNNENGKYDKDDPKAKALVEALEKAKKDITDNEASINAKTAAKNQIEVYKDNGGIDLEGDLSYKTEGAVFGVNSVLNVPFSNTYIKGNREITKDFATLIKSTHTAYFGVSDVLSGGLSVQHSYKGEDAMKYVSAKLDGKYAVSNDLDLVGKFRFKYQFNGEIDFKNEYLGNKDLLSFVNPKWNVSPLTYIHMYSLGLNYRKTLNITGFVGHGYEKASDLNYVNYGVMADVKYTGIDKLTLKANATLSELKVGDNHIGLFEFGANAKYDFNATDKFTVSPELDANVKFKTKEKVEDVKFVVTPKVSIKYVPVNGLTLSGSVGVPVTVMNSAYESTSIKTNLNIRYEW</sequence>
<feature type="coiled-coil region" evidence="1">
    <location>
        <begin position="114"/>
        <end position="300"/>
    </location>
</feature>
<evidence type="ECO:0000313" key="2">
    <source>
        <dbReference type="EMBL" id="AKC95670.1"/>
    </source>
</evidence>